<feature type="chain" id="PRO_5040464294" description="BPTI/Kunitz inhibitor domain-containing protein" evidence="1">
    <location>
        <begin position="17"/>
        <end position="73"/>
    </location>
</feature>
<keyword evidence="4" id="KW-1185">Reference proteome</keyword>
<proteinExistence type="predicted"/>
<dbReference type="OrthoDB" id="7803225at2759"/>
<sequence>MKAIGLIVALLSLVQGLRDRSCQLTPFVQGPCFELTMLYSYMADRNECVFWHGCLLDGNHFTNKEDCEAKCKR</sequence>
<evidence type="ECO:0000313" key="3">
    <source>
        <dbReference type="EMBL" id="KAI8043626.1"/>
    </source>
</evidence>
<dbReference type="AlphaFoldDB" id="A0A9Q0BTJ0"/>
<evidence type="ECO:0000256" key="1">
    <source>
        <dbReference type="SAM" id="SignalP"/>
    </source>
</evidence>
<keyword evidence="1" id="KW-0732">Signal</keyword>
<evidence type="ECO:0000313" key="4">
    <source>
        <dbReference type="Proteomes" id="UP001059596"/>
    </source>
</evidence>
<gene>
    <name evidence="3" type="ORF">M5D96_004959</name>
</gene>
<organism evidence="3 4">
    <name type="scientific">Drosophila gunungcola</name>
    <name type="common">fruit fly</name>
    <dbReference type="NCBI Taxonomy" id="103775"/>
    <lineage>
        <taxon>Eukaryota</taxon>
        <taxon>Metazoa</taxon>
        <taxon>Ecdysozoa</taxon>
        <taxon>Arthropoda</taxon>
        <taxon>Hexapoda</taxon>
        <taxon>Insecta</taxon>
        <taxon>Pterygota</taxon>
        <taxon>Neoptera</taxon>
        <taxon>Endopterygota</taxon>
        <taxon>Diptera</taxon>
        <taxon>Brachycera</taxon>
        <taxon>Muscomorpha</taxon>
        <taxon>Ephydroidea</taxon>
        <taxon>Drosophilidae</taxon>
        <taxon>Drosophila</taxon>
        <taxon>Sophophora</taxon>
    </lineage>
</organism>
<dbReference type="GO" id="GO:0004867">
    <property type="term" value="F:serine-type endopeptidase inhibitor activity"/>
    <property type="evidence" value="ECO:0007669"/>
    <property type="project" value="InterPro"/>
</dbReference>
<reference evidence="3" key="1">
    <citation type="journal article" date="2023" name="Genome Biol. Evol.">
        <title>Long-read-based Genome Assembly of Drosophila gunungcola Reveals Fewer Chemosensory Genes in Flower-breeding Species.</title>
        <authorList>
            <person name="Negi A."/>
            <person name="Liao B.Y."/>
            <person name="Yeh S.D."/>
        </authorList>
    </citation>
    <scope>NUCLEOTIDE SEQUENCE</scope>
    <source>
        <strain evidence="3">Sukarami</strain>
    </source>
</reference>
<protein>
    <recommendedName>
        <fullName evidence="2">BPTI/Kunitz inhibitor domain-containing protein</fullName>
    </recommendedName>
</protein>
<name>A0A9Q0BTJ0_9MUSC</name>
<dbReference type="Proteomes" id="UP001059596">
    <property type="component" value="Unassembled WGS sequence"/>
</dbReference>
<dbReference type="EMBL" id="JAMKOV010000002">
    <property type="protein sequence ID" value="KAI8043626.1"/>
    <property type="molecule type" value="Genomic_DNA"/>
</dbReference>
<comment type="caution">
    <text evidence="3">The sequence shown here is derived from an EMBL/GenBank/DDBJ whole genome shotgun (WGS) entry which is preliminary data.</text>
</comment>
<dbReference type="InterPro" id="IPR002223">
    <property type="entry name" value="Kunitz_BPTI"/>
</dbReference>
<accession>A0A9Q0BTJ0</accession>
<dbReference type="SMART" id="SM00131">
    <property type="entry name" value="KU"/>
    <property type="match status" value="1"/>
</dbReference>
<dbReference type="Gene3D" id="4.10.410.10">
    <property type="entry name" value="Pancreatic trypsin inhibitor Kunitz domain"/>
    <property type="match status" value="1"/>
</dbReference>
<feature type="domain" description="BPTI/Kunitz inhibitor" evidence="2">
    <location>
        <begin position="20"/>
        <end position="72"/>
    </location>
</feature>
<feature type="signal peptide" evidence="1">
    <location>
        <begin position="1"/>
        <end position="16"/>
    </location>
</feature>
<evidence type="ECO:0000259" key="2">
    <source>
        <dbReference type="SMART" id="SM00131"/>
    </source>
</evidence>
<dbReference type="InterPro" id="IPR036880">
    <property type="entry name" value="Kunitz_BPTI_sf"/>
</dbReference>
<dbReference type="Pfam" id="PF00014">
    <property type="entry name" value="Kunitz_BPTI"/>
    <property type="match status" value="1"/>
</dbReference>
<dbReference type="SUPFAM" id="SSF57362">
    <property type="entry name" value="BPTI-like"/>
    <property type="match status" value="1"/>
</dbReference>